<organism evidence="2 3">
    <name type="scientific">Musa acuminata subsp. malaccensis</name>
    <name type="common">Wild banana</name>
    <name type="synonym">Musa malaccensis</name>
    <dbReference type="NCBI Taxonomy" id="214687"/>
    <lineage>
        <taxon>Eukaryota</taxon>
        <taxon>Viridiplantae</taxon>
        <taxon>Streptophyta</taxon>
        <taxon>Embryophyta</taxon>
        <taxon>Tracheophyta</taxon>
        <taxon>Spermatophyta</taxon>
        <taxon>Magnoliopsida</taxon>
        <taxon>Liliopsida</taxon>
        <taxon>Zingiberales</taxon>
        <taxon>Musaceae</taxon>
        <taxon>Musa</taxon>
    </lineage>
</organism>
<dbReference type="Gramene" id="Ma01_t18340.1">
    <property type="protein sequence ID" value="Ma01_p18340.1"/>
    <property type="gene ID" value="Ma01_g18340"/>
</dbReference>
<dbReference type="GO" id="GO:0000398">
    <property type="term" value="P:mRNA splicing, via spliceosome"/>
    <property type="evidence" value="ECO:0007669"/>
    <property type="project" value="InterPro"/>
</dbReference>
<protein>
    <submittedName>
        <fullName evidence="1">(wild Malaysian banana) hypothetical protein</fullName>
    </submittedName>
</protein>
<reference evidence="2" key="2">
    <citation type="submission" date="2021-05" db="UniProtKB">
        <authorList>
            <consortium name="EnsemblPlants"/>
        </authorList>
    </citation>
    <scope>IDENTIFICATION</scope>
    <source>
        <strain evidence="2">subsp. malaccensis</strain>
    </source>
</reference>
<dbReference type="InterPro" id="IPR006973">
    <property type="entry name" value="Cwf_Cwc_15"/>
</dbReference>
<dbReference type="GO" id="GO:0005681">
    <property type="term" value="C:spliceosomal complex"/>
    <property type="evidence" value="ECO:0007669"/>
    <property type="project" value="InterPro"/>
</dbReference>
<dbReference type="EnsemblPlants" id="Ma01_t18340.1">
    <property type="protein sequence ID" value="Ma01_p18340.1"/>
    <property type="gene ID" value="Ma01_g18340"/>
</dbReference>
<proteinExistence type="predicted"/>
<dbReference type="AlphaFoldDB" id="A0A804HVK5"/>
<dbReference type="Pfam" id="PF04889">
    <property type="entry name" value="Cwf_Cwc_15"/>
    <property type="match status" value="1"/>
</dbReference>
<dbReference type="EMBL" id="HG996466">
    <property type="protein sequence ID" value="CAG1859899.1"/>
    <property type="molecule type" value="Genomic_DNA"/>
</dbReference>
<dbReference type="InParanoid" id="A0A804HVK5"/>
<evidence type="ECO:0000313" key="2">
    <source>
        <dbReference type="EnsemblPlants" id="Ma01_p18340.1"/>
    </source>
</evidence>
<accession>A0A804HVK5</accession>
<sequence length="37" mass="4250">MRGNPLININNSSSFIVKWWDDDVVFKNKTHGETKAS</sequence>
<gene>
    <name evidence="1" type="ORF">GSMUA_301940.1</name>
</gene>
<name>A0A804HVK5_MUSAM</name>
<dbReference type="Proteomes" id="UP000012960">
    <property type="component" value="Unplaced"/>
</dbReference>
<reference evidence="1" key="1">
    <citation type="submission" date="2021-03" db="EMBL/GenBank/DDBJ databases">
        <authorList>
            <consortium name="Genoscope - CEA"/>
            <person name="William W."/>
        </authorList>
    </citation>
    <scope>NUCLEOTIDE SEQUENCE</scope>
    <source>
        <strain evidence="1">Doubled-haploid Pahang</strain>
    </source>
</reference>
<evidence type="ECO:0000313" key="3">
    <source>
        <dbReference type="Proteomes" id="UP000012960"/>
    </source>
</evidence>
<evidence type="ECO:0000313" key="1">
    <source>
        <dbReference type="EMBL" id="CAG1859899.1"/>
    </source>
</evidence>
<keyword evidence="3" id="KW-1185">Reference proteome</keyword>